<dbReference type="Proteomes" id="UP000886998">
    <property type="component" value="Unassembled WGS sequence"/>
</dbReference>
<organism evidence="1 2">
    <name type="scientific">Trichonephila inaurata madagascariensis</name>
    <dbReference type="NCBI Taxonomy" id="2747483"/>
    <lineage>
        <taxon>Eukaryota</taxon>
        <taxon>Metazoa</taxon>
        <taxon>Ecdysozoa</taxon>
        <taxon>Arthropoda</taxon>
        <taxon>Chelicerata</taxon>
        <taxon>Arachnida</taxon>
        <taxon>Araneae</taxon>
        <taxon>Araneomorphae</taxon>
        <taxon>Entelegynae</taxon>
        <taxon>Araneoidea</taxon>
        <taxon>Nephilidae</taxon>
        <taxon>Trichonephila</taxon>
        <taxon>Trichonephila inaurata</taxon>
    </lineage>
</organism>
<sequence length="296" mass="33989">MSSSANCSSSNVTVRAYKLHSLSRIVQKEPLLDTMKQIHYVRSLHPSKTLIVWGLSTFDICLLIIVLRPSAREVVQVRLSLTNTMISRRKILSRSRDELNVDLGLEEDEDAWFTKERLFRQRGTHIAQGKPFSRNGSPQKRRALHLSAQTVSSSTPRIRGQKDYVMQSVVPLGRKTWESWKERDCSHFLAGKDRRQHPCPTTYESTLFDDSFQSPTTTASHLNVYVSGPMLSRTDDWKDYGNTFSCPFFYFEVECLLNFDEIHVFKVVVCYTSKNKIIIGCVVPNDYLCWVVGILL</sequence>
<evidence type="ECO:0000313" key="1">
    <source>
        <dbReference type="EMBL" id="GFY77055.1"/>
    </source>
</evidence>
<keyword evidence="2" id="KW-1185">Reference proteome</keyword>
<dbReference type="EMBL" id="BMAV01022307">
    <property type="protein sequence ID" value="GFY77055.1"/>
    <property type="molecule type" value="Genomic_DNA"/>
</dbReference>
<name>A0A8X6YTY6_9ARAC</name>
<accession>A0A8X6YTY6</accession>
<gene>
    <name evidence="1" type="ORF">TNIN_63821</name>
</gene>
<proteinExistence type="predicted"/>
<evidence type="ECO:0000313" key="2">
    <source>
        <dbReference type="Proteomes" id="UP000886998"/>
    </source>
</evidence>
<comment type="caution">
    <text evidence="1">The sequence shown here is derived from an EMBL/GenBank/DDBJ whole genome shotgun (WGS) entry which is preliminary data.</text>
</comment>
<reference evidence="1" key="1">
    <citation type="submission" date="2020-08" db="EMBL/GenBank/DDBJ databases">
        <title>Multicomponent nature underlies the extraordinary mechanical properties of spider dragline silk.</title>
        <authorList>
            <person name="Kono N."/>
            <person name="Nakamura H."/>
            <person name="Mori M."/>
            <person name="Yoshida Y."/>
            <person name="Ohtoshi R."/>
            <person name="Malay A.D."/>
            <person name="Moran D.A.P."/>
            <person name="Tomita M."/>
            <person name="Numata K."/>
            <person name="Arakawa K."/>
        </authorList>
    </citation>
    <scope>NUCLEOTIDE SEQUENCE</scope>
</reference>
<dbReference type="OrthoDB" id="5973987at2759"/>
<dbReference type="AlphaFoldDB" id="A0A8X6YTY6"/>
<protein>
    <submittedName>
        <fullName evidence="1">Uncharacterized protein</fullName>
    </submittedName>
</protein>